<dbReference type="FunCoup" id="C0NQQ5">
    <property type="interactions" value="70"/>
</dbReference>
<feature type="transmembrane region" description="Helical" evidence="1">
    <location>
        <begin position="412"/>
        <end position="430"/>
    </location>
</feature>
<dbReference type="EMBL" id="GG663369">
    <property type="protein sequence ID" value="EEH06019.1"/>
    <property type="molecule type" value="Genomic_DNA"/>
</dbReference>
<dbReference type="InParanoid" id="C0NQQ5"/>
<reference evidence="2" key="1">
    <citation type="submission" date="2009-02" db="EMBL/GenBank/DDBJ databases">
        <title>The Genome Sequence of Ajellomyces capsulatus strain G186AR.</title>
        <authorList>
            <consortium name="The Broad Institute Genome Sequencing Platform"/>
            <person name="Champion M."/>
            <person name="Cuomo C."/>
            <person name="Ma L.-J."/>
            <person name="Henn M.R."/>
            <person name="Sil A."/>
            <person name="Goldman B."/>
            <person name="Young S.K."/>
            <person name="Kodira C.D."/>
            <person name="Zeng Q."/>
            <person name="Koehrsen M."/>
            <person name="Alvarado L."/>
            <person name="Berlin A."/>
            <person name="Borenstein D."/>
            <person name="Chen Z."/>
            <person name="Engels R."/>
            <person name="Freedman E."/>
            <person name="Gellesch M."/>
            <person name="Goldberg J."/>
            <person name="Griggs A."/>
            <person name="Gujja S."/>
            <person name="Heiman D."/>
            <person name="Hepburn T."/>
            <person name="Howarth C."/>
            <person name="Jen D."/>
            <person name="Larson L."/>
            <person name="Lewis B."/>
            <person name="Mehta T."/>
            <person name="Park D."/>
            <person name="Pearson M."/>
            <person name="Roberts A."/>
            <person name="Saif S."/>
            <person name="Shea T."/>
            <person name="Shenoy N."/>
            <person name="Sisk P."/>
            <person name="Stolte C."/>
            <person name="Sykes S."/>
            <person name="Walk T."/>
            <person name="White J."/>
            <person name="Yandava C."/>
            <person name="Klein B."/>
            <person name="McEwen J.G."/>
            <person name="Puccia R."/>
            <person name="Goldman G.H."/>
            <person name="Felipe M.S."/>
            <person name="Nino-Vega G."/>
            <person name="San-Blas G."/>
            <person name="Taylor J."/>
            <person name="Mendoza L."/>
            <person name="Galagan J."/>
            <person name="Nusbaum C."/>
            <person name="Birren B."/>
        </authorList>
    </citation>
    <scope>NUCLEOTIDE SEQUENCE</scope>
    <source>
        <strain evidence="2">G186AR</strain>
    </source>
</reference>
<feature type="transmembrane region" description="Helical" evidence="1">
    <location>
        <begin position="345"/>
        <end position="368"/>
    </location>
</feature>
<feature type="transmembrane region" description="Helical" evidence="1">
    <location>
        <begin position="198"/>
        <end position="220"/>
    </location>
</feature>
<feature type="transmembrane region" description="Helical" evidence="1">
    <location>
        <begin position="503"/>
        <end position="528"/>
    </location>
</feature>
<evidence type="ECO:0000313" key="3">
    <source>
        <dbReference type="Proteomes" id="UP000001631"/>
    </source>
</evidence>
<name>C0NQQ5_AJECG</name>
<dbReference type="GO" id="GO:0005789">
    <property type="term" value="C:endoplasmic reticulum membrane"/>
    <property type="evidence" value="ECO:0007669"/>
    <property type="project" value="TreeGrafter"/>
</dbReference>
<accession>C0NQQ5</accession>
<keyword evidence="3" id="KW-1185">Reference proteome</keyword>
<feature type="transmembrane region" description="Helical" evidence="1">
    <location>
        <begin position="566"/>
        <end position="587"/>
    </location>
</feature>
<feature type="transmembrane region" description="Helical" evidence="1">
    <location>
        <begin position="380"/>
        <end position="400"/>
    </location>
</feature>
<dbReference type="VEuPathDB" id="FungiDB:I7I50_03957"/>
<feature type="transmembrane region" description="Helical" evidence="1">
    <location>
        <begin position="51"/>
        <end position="75"/>
    </location>
</feature>
<evidence type="ECO:0000313" key="2">
    <source>
        <dbReference type="EMBL" id="EEH06019.1"/>
    </source>
</evidence>
<dbReference type="STRING" id="447093.C0NQQ5"/>
<dbReference type="AlphaFoldDB" id="C0NQQ5"/>
<gene>
    <name evidence="2" type="ORF">HCBG_05335</name>
</gene>
<dbReference type="Proteomes" id="UP000001631">
    <property type="component" value="Unassembled WGS sequence"/>
</dbReference>
<dbReference type="Pfam" id="PF08426">
    <property type="entry name" value="ICE2"/>
    <property type="match status" value="1"/>
</dbReference>
<keyword evidence="1" id="KW-0472">Membrane</keyword>
<feature type="transmembrane region" description="Helical" evidence="1">
    <location>
        <begin position="21"/>
        <end position="39"/>
    </location>
</feature>
<dbReference type="InterPro" id="IPR013635">
    <property type="entry name" value="Ice2"/>
</dbReference>
<dbReference type="PANTHER" id="PTHR31726">
    <property type="entry name" value="PROTEIN ICE2"/>
    <property type="match status" value="1"/>
</dbReference>
<protein>
    <submittedName>
        <fullName evidence="2">ER membrane protein</fullName>
    </submittedName>
</protein>
<dbReference type="GO" id="GO:0000921">
    <property type="term" value="P:septin ring assembly"/>
    <property type="evidence" value="ECO:0007669"/>
    <property type="project" value="TreeGrafter"/>
</dbReference>
<dbReference type="GeneID" id="69038351"/>
<proteinExistence type="predicted"/>
<dbReference type="HOGENOM" id="CLU_027878_1_0_1"/>
<dbReference type="RefSeq" id="XP_045286500.1">
    <property type="nucleotide sequence ID" value="XM_045432384.1"/>
</dbReference>
<feature type="transmembrane region" description="Helical" evidence="1">
    <location>
        <begin position="259"/>
        <end position="279"/>
    </location>
</feature>
<dbReference type="GO" id="GO:0032541">
    <property type="term" value="C:cortical endoplasmic reticulum"/>
    <property type="evidence" value="ECO:0007669"/>
    <property type="project" value="TreeGrafter"/>
</dbReference>
<keyword evidence="1" id="KW-0812">Transmembrane</keyword>
<feature type="transmembrane region" description="Helical" evidence="1">
    <location>
        <begin position="437"/>
        <end position="454"/>
    </location>
</feature>
<feature type="transmembrane region" description="Helical" evidence="1">
    <location>
        <begin position="226"/>
        <end position="247"/>
    </location>
</feature>
<dbReference type="PANTHER" id="PTHR31726:SF2">
    <property type="entry name" value="PROTEIN ICE2"/>
    <property type="match status" value="1"/>
</dbReference>
<sequence length="652" mass="71360">MSARAEEPDDDIENADLIRTGYLLDLVFDFILSASYWVCAFSTNPLHASQLFLSASLSIPIFVFHLCPPPFALVLRASRPPERYCPPVLVLSLASTANPRVLQLLVSSPQHTLTPHTAHRSSPSCFIAPSCSLPSIRPTNRAVQHIWNRTRGLTLEENPSLEDARKSSHFLCCFNPYLSLDPNPYRSASLRQPSPSMWIFRIFSSAVFLTSIVLSIPLAFDVGGRTCGLGFSLCLAAFYFFFSLLRLTTPDRSWTRNSVILILRSTQWLIVPALLIWSLNRFSVDANDSGGSSTGGIRVGWVERTFGGKRAQNTSIVRWLFGANGLVENATVGGWDTLLSWSTPFFQLAEGFCSLLVIQAAGQITRWLVNRGGRSDSWMIGLLVLSASVISSSVYFLWRVLQFPEISNVDSALIGVSITCAVFLCAWGIGSGRGNPVESSLLFAYVVLCIYQIFTDYKSSSSTSATEPLSASASQTAEFPPLPPIIMASYTTLMHALSTLPSIIHAAFNVVSAAFSAVTPSVLISLTYRLFVFYASTRIIPAVREAGARALSQEASLEDSDVAGQFLGLLSWFSPSILIAVYTSLLMQHFASTSQAMGGNGNGEWWSNRGDGAGNFWRWINLGCTMALYAVELWIGKHDDIDSGLAGHWKTD</sequence>
<organism evidence="2 3">
    <name type="scientific">Ajellomyces capsulatus (strain G186AR / H82 / ATCC MYA-2454 / RMSCC 2432)</name>
    <name type="common">Darling's disease fungus</name>
    <name type="synonym">Histoplasma capsulatum</name>
    <dbReference type="NCBI Taxonomy" id="447093"/>
    <lineage>
        <taxon>Eukaryota</taxon>
        <taxon>Fungi</taxon>
        <taxon>Dikarya</taxon>
        <taxon>Ascomycota</taxon>
        <taxon>Pezizomycotina</taxon>
        <taxon>Eurotiomycetes</taxon>
        <taxon>Eurotiomycetidae</taxon>
        <taxon>Onygenales</taxon>
        <taxon>Ajellomycetaceae</taxon>
        <taxon>Histoplasma</taxon>
    </lineage>
</organism>
<keyword evidence="1" id="KW-1133">Transmembrane helix</keyword>
<dbReference type="GO" id="GO:0097038">
    <property type="term" value="C:perinuclear endoplasmic reticulum"/>
    <property type="evidence" value="ECO:0007669"/>
    <property type="project" value="TreeGrafter"/>
</dbReference>
<dbReference type="GO" id="GO:0048309">
    <property type="term" value="P:endoplasmic reticulum inheritance"/>
    <property type="evidence" value="ECO:0007669"/>
    <property type="project" value="TreeGrafter"/>
</dbReference>
<evidence type="ECO:0000256" key="1">
    <source>
        <dbReference type="SAM" id="Phobius"/>
    </source>
</evidence>